<organism evidence="1 2">
    <name type="scientific">Candidatus Ozemobacter sibiricus</name>
    <dbReference type="NCBI Taxonomy" id="2268124"/>
    <lineage>
        <taxon>Bacteria</taxon>
        <taxon>Candidatus Ozemobacteria</taxon>
        <taxon>Candidatus Ozemobacterales</taxon>
        <taxon>Candidatus Ozemobacteraceae</taxon>
        <taxon>Candidatus Ozemobacter</taxon>
    </lineage>
</organism>
<dbReference type="GO" id="GO:0016740">
    <property type="term" value="F:transferase activity"/>
    <property type="evidence" value="ECO:0007669"/>
    <property type="project" value="UniProtKB-KW"/>
</dbReference>
<protein>
    <submittedName>
        <fullName evidence="1">Glycosyltransferase involved in cell wall biogenesis</fullName>
    </submittedName>
</protein>
<keyword evidence="1" id="KW-0808">Transferase</keyword>
<evidence type="ECO:0000313" key="2">
    <source>
        <dbReference type="Proteomes" id="UP000252355"/>
    </source>
</evidence>
<dbReference type="Proteomes" id="UP000252355">
    <property type="component" value="Unassembled WGS sequence"/>
</dbReference>
<gene>
    <name evidence="1" type="ORF">OZSIB_0659</name>
</gene>
<dbReference type="EMBL" id="QOQW01000001">
    <property type="protein sequence ID" value="RCK81525.1"/>
    <property type="molecule type" value="Genomic_DNA"/>
</dbReference>
<reference evidence="1 2" key="1">
    <citation type="submission" date="2018-05" db="EMBL/GenBank/DDBJ databases">
        <title>A metagenomic window into the 2 km-deep terrestrial subsurface aquifer revealed taxonomically and functionally diverse microbial community comprising novel uncultured bacterial lineages.</title>
        <authorList>
            <person name="Kadnikov V.V."/>
            <person name="Mardanov A.V."/>
            <person name="Beletsky A.V."/>
            <person name="Banks D."/>
            <person name="Pimenov N.V."/>
            <person name="Frank Y.A."/>
            <person name="Karnachuk O.V."/>
            <person name="Ravin N.V."/>
        </authorList>
    </citation>
    <scope>NUCLEOTIDE SEQUENCE [LARGE SCALE GENOMIC DNA]</scope>
    <source>
        <strain evidence="1">BY5</strain>
    </source>
</reference>
<comment type="caution">
    <text evidence="1">The sequence shown here is derived from an EMBL/GenBank/DDBJ whole genome shotgun (WGS) entry which is preliminary data.</text>
</comment>
<evidence type="ECO:0000313" key="1">
    <source>
        <dbReference type="EMBL" id="RCK81525.1"/>
    </source>
</evidence>
<sequence>MRDPTSGFKALNRKTLALLVKEGFPLDFPDADVFIMMHYCGIRFREVNVRMWPSPEKTSMHAGFFHPIRYSGKILLSILMVLLRQLGGPHD</sequence>
<dbReference type="AlphaFoldDB" id="A0A367ZTQ3"/>
<proteinExistence type="predicted"/>
<accession>A0A367ZTQ3</accession>
<name>A0A367ZTQ3_9BACT</name>